<proteinExistence type="predicted"/>
<comment type="caution">
    <text evidence="2">The sequence shown here is derived from an EMBL/GenBank/DDBJ whole genome shotgun (WGS) entry which is preliminary data.</text>
</comment>
<feature type="region of interest" description="Disordered" evidence="1">
    <location>
        <begin position="1"/>
        <end position="31"/>
    </location>
</feature>
<evidence type="ECO:0000313" key="3">
    <source>
        <dbReference type="Proteomes" id="UP001176940"/>
    </source>
</evidence>
<dbReference type="PANTHER" id="PTHR16776">
    <property type="entry name" value="EXTRACELLULAR MATRIX PROTEIN 1"/>
    <property type="match status" value="1"/>
</dbReference>
<organism evidence="2 3">
    <name type="scientific">Ranitomeya imitator</name>
    <name type="common">mimic poison frog</name>
    <dbReference type="NCBI Taxonomy" id="111125"/>
    <lineage>
        <taxon>Eukaryota</taxon>
        <taxon>Metazoa</taxon>
        <taxon>Chordata</taxon>
        <taxon>Craniata</taxon>
        <taxon>Vertebrata</taxon>
        <taxon>Euteleostomi</taxon>
        <taxon>Amphibia</taxon>
        <taxon>Batrachia</taxon>
        <taxon>Anura</taxon>
        <taxon>Neobatrachia</taxon>
        <taxon>Hyloidea</taxon>
        <taxon>Dendrobatidae</taxon>
        <taxon>Dendrobatinae</taxon>
        <taxon>Ranitomeya</taxon>
    </lineage>
</organism>
<reference evidence="2" key="1">
    <citation type="submission" date="2023-07" db="EMBL/GenBank/DDBJ databases">
        <authorList>
            <person name="Stuckert A."/>
        </authorList>
    </citation>
    <scope>NUCLEOTIDE SEQUENCE</scope>
</reference>
<dbReference type="InterPro" id="IPR008605">
    <property type="entry name" value="ECM1"/>
</dbReference>
<accession>A0ABN9L022</accession>
<dbReference type="PANTHER" id="PTHR16776:SF3">
    <property type="entry name" value="EXTRACELLULAR MATRIX PROTEIN 1"/>
    <property type="match status" value="1"/>
</dbReference>
<dbReference type="Pfam" id="PF05782">
    <property type="entry name" value="ECM1"/>
    <property type="match status" value="1"/>
</dbReference>
<dbReference type="EMBL" id="CAUEEQ010004280">
    <property type="protein sequence ID" value="CAJ0927062.1"/>
    <property type="molecule type" value="Genomic_DNA"/>
</dbReference>
<protein>
    <submittedName>
        <fullName evidence="2">Uncharacterized protein</fullName>
    </submittedName>
</protein>
<evidence type="ECO:0000313" key="2">
    <source>
        <dbReference type="EMBL" id="CAJ0927062.1"/>
    </source>
</evidence>
<evidence type="ECO:0000256" key="1">
    <source>
        <dbReference type="SAM" id="MobiDB-lite"/>
    </source>
</evidence>
<gene>
    <name evidence="2" type="ORF">RIMI_LOCUS2937187</name>
</gene>
<keyword evidence="3" id="KW-1185">Reference proteome</keyword>
<dbReference type="Proteomes" id="UP001176940">
    <property type="component" value="Unassembled WGS sequence"/>
</dbReference>
<sequence>MKLQADPTSVEMPQDKEMMLSSPPANSCGKAQGSNQQFCYVTAGKLAHEKPESEINRSKDEEIPIADHHDMLQREVMQFPVMGQHLGTSLEDTGTIGADTFLNRNKKGSRHAEENLLLLVCEDLAGWLHESQEGFQKAAPMVPVSPKMGGNHLSCLDLRFKVLYSNQVFTINECPQADDYDDIFQKEVPPEFPMQQREADHRFFLQRIVEPQIPLGQREVELPSIPEESVLSPRGRRPVSACGGRQPCPLDELMDSSTNNLKTFPPGRPNVDNIGNICRKNRPKTSYGFHNLPSTGYSYLSRQGDAINALEKGFSACCGKPDKLQCAENLVHISLMDALEDNFYALF</sequence>
<name>A0ABN9L022_9NEOB</name>